<feature type="transmembrane region" description="Helical" evidence="1">
    <location>
        <begin position="21"/>
        <end position="43"/>
    </location>
</feature>
<organism evidence="2 3">
    <name type="scientific">Sphingobium fluviale</name>
    <dbReference type="NCBI Taxonomy" id="2506423"/>
    <lineage>
        <taxon>Bacteria</taxon>
        <taxon>Pseudomonadati</taxon>
        <taxon>Pseudomonadota</taxon>
        <taxon>Alphaproteobacteria</taxon>
        <taxon>Sphingomonadales</taxon>
        <taxon>Sphingomonadaceae</taxon>
        <taxon>Sphingobium</taxon>
    </lineage>
</organism>
<evidence type="ECO:0000313" key="3">
    <source>
        <dbReference type="Proteomes" id="UP000290958"/>
    </source>
</evidence>
<accession>A0A4Q1KGA8</accession>
<proteinExistence type="predicted"/>
<evidence type="ECO:0000313" key="2">
    <source>
        <dbReference type="EMBL" id="RXR27671.1"/>
    </source>
</evidence>
<keyword evidence="1" id="KW-1133">Transmembrane helix</keyword>
<dbReference type="OrthoDB" id="648493at2"/>
<sequence length="259" mass="28212">MATANNATSTGNSARSTESSFFTICAVIMALLIVAGFSVNLAMGRSTFAVPPVFHFHAFVFFGWVALYLAQSFSIARGNIGLHRKLGKFAYAFVPVMVVLGTVLSLTSLRRTGSPFFFDQREFLFANIMMLWLFGILAITALRMPRSTGWHPRLMLTGMAILVGPGFGRLLPMPYMIPYAFLISEMLVLVFPIAGMIADRRRTGRVHPAWAWGIGAILLTQLVADVLAFSDWGGAVTQAVVAGTPGAQRPMEPFLPPGF</sequence>
<feature type="transmembrane region" description="Helical" evidence="1">
    <location>
        <begin position="177"/>
        <end position="197"/>
    </location>
</feature>
<gene>
    <name evidence="2" type="ORF">EQG66_11305</name>
</gene>
<keyword evidence="1" id="KW-0812">Transmembrane</keyword>
<feature type="transmembrane region" description="Helical" evidence="1">
    <location>
        <begin position="154"/>
        <end position="171"/>
    </location>
</feature>
<name>A0A4Q1KGA8_9SPHN</name>
<dbReference type="RefSeq" id="WP_129404699.1">
    <property type="nucleotide sequence ID" value="NZ_SBKP01000011.1"/>
</dbReference>
<comment type="caution">
    <text evidence="2">The sequence shown here is derived from an EMBL/GenBank/DDBJ whole genome shotgun (WGS) entry which is preliminary data.</text>
</comment>
<keyword evidence="3" id="KW-1185">Reference proteome</keyword>
<protein>
    <submittedName>
        <fullName evidence="2">Uncharacterized protein</fullName>
    </submittedName>
</protein>
<reference evidence="3" key="1">
    <citation type="submission" date="2019-01" db="EMBL/GenBank/DDBJ databases">
        <title>Cytophagaceae bacterium strain CAR-16.</title>
        <authorList>
            <person name="Chen W.-M."/>
        </authorList>
    </citation>
    <scope>NUCLEOTIDE SEQUENCE [LARGE SCALE GENOMIC DNA]</scope>
    <source>
        <strain evidence="3">CHR27</strain>
    </source>
</reference>
<feature type="transmembrane region" description="Helical" evidence="1">
    <location>
        <begin position="49"/>
        <end position="69"/>
    </location>
</feature>
<feature type="transmembrane region" description="Helical" evidence="1">
    <location>
        <begin position="89"/>
        <end position="109"/>
    </location>
</feature>
<feature type="transmembrane region" description="Helical" evidence="1">
    <location>
        <begin position="124"/>
        <end position="142"/>
    </location>
</feature>
<dbReference type="EMBL" id="SBKP01000011">
    <property type="protein sequence ID" value="RXR27671.1"/>
    <property type="molecule type" value="Genomic_DNA"/>
</dbReference>
<keyword evidence="1" id="KW-0472">Membrane</keyword>
<dbReference type="AlphaFoldDB" id="A0A4Q1KGA8"/>
<evidence type="ECO:0000256" key="1">
    <source>
        <dbReference type="SAM" id="Phobius"/>
    </source>
</evidence>
<dbReference type="Proteomes" id="UP000290958">
    <property type="component" value="Unassembled WGS sequence"/>
</dbReference>
<feature type="transmembrane region" description="Helical" evidence="1">
    <location>
        <begin position="209"/>
        <end position="229"/>
    </location>
</feature>